<evidence type="ECO:0000313" key="8">
    <source>
        <dbReference type="Proteomes" id="UP001379949"/>
    </source>
</evidence>
<comment type="caution">
    <text evidence="7">The sequence shown here is derived from an EMBL/GenBank/DDBJ whole genome shotgun (WGS) entry which is preliminary data.</text>
</comment>
<feature type="transmembrane region" description="Helical" evidence="4">
    <location>
        <begin position="369"/>
        <end position="387"/>
    </location>
</feature>
<dbReference type="CDD" id="cd16917">
    <property type="entry name" value="HATPase_UhpB-NarQ-NarX-like"/>
    <property type="match status" value="1"/>
</dbReference>
<dbReference type="PROSITE" id="PS50109">
    <property type="entry name" value="HIS_KIN"/>
    <property type="match status" value="1"/>
</dbReference>
<reference evidence="7 8" key="1">
    <citation type="submission" date="2024-02" db="EMBL/GenBank/DDBJ databases">
        <title>Bacteria isolated from the canopy kelp, Nereocystis luetkeana.</title>
        <authorList>
            <person name="Pfister C.A."/>
            <person name="Younker I.T."/>
            <person name="Light S.H."/>
        </authorList>
    </citation>
    <scope>NUCLEOTIDE SEQUENCE [LARGE SCALE GENOMIC DNA]</scope>
    <source>
        <strain evidence="7 8">TI.4.07</strain>
    </source>
</reference>
<name>A0ABU9G2B9_9GAMM</name>
<dbReference type="Pfam" id="PF02518">
    <property type="entry name" value="HATPase_c"/>
    <property type="match status" value="1"/>
</dbReference>
<feature type="transmembrane region" description="Helical" evidence="4">
    <location>
        <begin position="282"/>
        <end position="303"/>
    </location>
</feature>
<evidence type="ECO:0000256" key="2">
    <source>
        <dbReference type="ARBA" id="ARBA00022777"/>
    </source>
</evidence>
<gene>
    <name evidence="7" type="ORF">V6242_05745</name>
</gene>
<dbReference type="Gene3D" id="3.30.565.10">
    <property type="entry name" value="Histidine kinase-like ATPase, C-terminal domain"/>
    <property type="match status" value="1"/>
</dbReference>
<keyword evidence="7" id="KW-0067">ATP-binding</keyword>
<dbReference type="EMBL" id="JBAKAR010000003">
    <property type="protein sequence ID" value="MEL0612639.1"/>
    <property type="molecule type" value="Genomic_DNA"/>
</dbReference>
<feature type="transmembrane region" description="Helical" evidence="4">
    <location>
        <begin position="315"/>
        <end position="334"/>
    </location>
</feature>
<feature type="domain" description="Histidine kinase" evidence="6">
    <location>
        <begin position="414"/>
        <end position="601"/>
    </location>
</feature>
<dbReference type="SUPFAM" id="SSF55874">
    <property type="entry name" value="ATPase domain of HSP90 chaperone/DNA topoisomerase II/histidine kinase"/>
    <property type="match status" value="1"/>
</dbReference>
<feature type="transmembrane region" description="Helical" evidence="4">
    <location>
        <begin position="253"/>
        <end position="275"/>
    </location>
</feature>
<dbReference type="Proteomes" id="UP001379949">
    <property type="component" value="Unassembled WGS sequence"/>
</dbReference>
<feature type="transmembrane region" description="Helical" evidence="4">
    <location>
        <begin position="228"/>
        <end position="247"/>
    </location>
</feature>
<feature type="transmembrane region" description="Helical" evidence="4">
    <location>
        <begin position="346"/>
        <end position="363"/>
    </location>
</feature>
<keyword evidence="1" id="KW-0808">Transferase</keyword>
<keyword evidence="8" id="KW-1185">Reference proteome</keyword>
<keyword evidence="7" id="KW-0547">Nucleotide-binding</keyword>
<dbReference type="RefSeq" id="WP_341566633.1">
    <property type="nucleotide sequence ID" value="NZ_JBAKAR010000003.1"/>
</dbReference>
<keyword evidence="4" id="KW-0472">Membrane</keyword>
<keyword evidence="4" id="KW-0812">Transmembrane</keyword>
<feature type="signal peptide" evidence="5">
    <location>
        <begin position="1"/>
        <end position="26"/>
    </location>
</feature>
<evidence type="ECO:0000256" key="1">
    <source>
        <dbReference type="ARBA" id="ARBA00022679"/>
    </source>
</evidence>
<dbReference type="GO" id="GO:0005524">
    <property type="term" value="F:ATP binding"/>
    <property type="evidence" value="ECO:0007669"/>
    <property type="project" value="UniProtKB-KW"/>
</dbReference>
<dbReference type="InterPro" id="IPR003594">
    <property type="entry name" value="HATPase_dom"/>
</dbReference>
<sequence>MSRIVRLFVPCWLALIGLLISLSSFAENTIVDPTAISISPWKVMESGGRSPLNEPTYATGQWRSIKDYTLPYFHLPIQDERWFKASFIIGWHFKNSQLALSLGPLFADAEVFVNGVNLSALAPNKASRSFRRSQTKIYLLPRNKLWYSFLDFKKDNQIWVHLMSNKEPLMLQPQQIKVANYEALALQAKDSDTLIKIAQGGMVALLLAFCLFSIFMRAVGFKERENNLFGSYVICVAGGILSDSLLLPDYVGYWSAHSILPFLFASVAVLILVTLLSPKQRLSAFSVVLVLFNVLVLFCLLVNDDRSFSSQWLEVLNQLINMMIILQALAISFVRAESASPLSNRLLLVLVLLGSCVQFYWAFDYSPVQPFNITLFIAAIVLLLNVAQRFKAMASSLLALSNRLVSIREKERARLTRDIHDGVGQGLSTLKLLINLNASKLPENVGDMLKTEVSTTSETLKSVIRNLKPIEVRAGSPTQAVISLAQHNCQLSGIALNVFSKEDVVLSQERAYQVYRIGQEALNNAIKHSGAKEITLSFEVIEAFYRVQITDDGKGLKDEVSEDSYGMSSMHERTMILGANLTINNRELGGTTVLLEVPIND</sequence>
<proteinExistence type="predicted"/>
<dbReference type="InterPro" id="IPR005467">
    <property type="entry name" value="His_kinase_dom"/>
</dbReference>
<dbReference type="SMART" id="SM00387">
    <property type="entry name" value="HATPase_c"/>
    <property type="match status" value="1"/>
</dbReference>
<organism evidence="7 8">
    <name type="scientific">Marinomonas arenicola</name>
    <dbReference type="NCBI Taxonomy" id="569601"/>
    <lineage>
        <taxon>Bacteria</taxon>
        <taxon>Pseudomonadati</taxon>
        <taxon>Pseudomonadota</taxon>
        <taxon>Gammaproteobacteria</taxon>
        <taxon>Oceanospirillales</taxon>
        <taxon>Oceanospirillaceae</taxon>
        <taxon>Marinomonas</taxon>
    </lineage>
</organism>
<feature type="chain" id="PRO_5047299933" evidence="5">
    <location>
        <begin position="27"/>
        <end position="601"/>
    </location>
</feature>
<dbReference type="Pfam" id="PF07730">
    <property type="entry name" value="HisKA_3"/>
    <property type="match status" value="1"/>
</dbReference>
<evidence type="ECO:0000259" key="6">
    <source>
        <dbReference type="PROSITE" id="PS50109"/>
    </source>
</evidence>
<dbReference type="PANTHER" id="PTHR24421">
    <property type="entry name" value="NITRATE/NITRITE SENSOR PROTEIN NARX-RELATED"/>
    <property type="match status" value="1"/>
</dbReference>
<keyword evidence="4" id="KW-1133">Transmembrane helix</keyword>
<feature type="transmembrane region" description="Helical" evidence="4">
    <location>
        <begin position="197"/>
        <end position="216"/>
    </location>
</feature>
<evidence type="ECO:0000313" key="7">
    <source>
        <dbReference type="EMBL" id="MEL0612639.1"/>
    </source>
</evidence>
<keyword evidence="3" id="KW-0902">Two-component regulatory system</keyword>
<dbReference type="Gene3D" id="1.20.5.1930">
    <property type="match status" value="1"/>
</dbReference>
<keyword evidence="2" id="KW-0418">Kinase</keyword>
<evidence type="ECO:0000256" key="4">
    <source>
        <dbReference type="SAM" id="Phobius"/>
    </source>
</evidence>
<dbReference type="InterPro" id="IPR036890">
    <property type="entry name" value="HATPase_C_sf"/>
</dbReference>
<accession>A0ABU9G2B9</accession>
<evidence type="ECO:0000256" key="3">
    <source>
        <dbReference type="ARBA" id="ARBA00023012"/>
    </source>
</evidence>
<dbReference type="InterPro" id="IPR050482">
    <property type="entry name" value="Sensor_HK_TwoCompSys"/>
</dbReference>
<evidence type="ECO:0000256" key="5">
    <source>
        <dbReference type="SAM" id="SignalP"/>
    </source>
</evidence>
<protein>
    <submittedName>
        <fullName evidence="7">ATP-binding protein</fullName>
    </submittedName>
</protein>
<keyword evidence="5" id="KW-0732">Signal</keyword>
<dbReference type="InterPro" id="IPR011712">
    <property type="entry name" value="Sig_transdc_His_kin_sub3_dim/P"/>
</dbReference>